<name>A0A150Q1M8_SORCE</name>
<gene>
    <name evidence="3" type="ORF">BE15_21010</name>
</gene>
<comment type="caution">
    <text evidence="3">The sequence shown here is derived from an EMBL/GenBank/DDBJ whole genome shotgun (WGS) entry which is preliminary data.</text>
</comment>
<dbReference type="Proteomes" id="UP000075260">
    <property type="component" value="Unassembled WGS sequence"/>
</dbReference>
<accession>A0A150Q1M8</accession>
<organism evidence="3 4">
    <name type="scientific">Sorangium cellulosum</name>
    <name type="common">Polyangium cellulosum</name>
    <dbReference type="NCBI Taxonomy" id="56"/>
    <lineage>
        <taxon>Bacteria</taxon>
        <taxon>Pseudomonadati</taxon>
        <taxon>Myxococcota</taxon>
        <taxon>Polyangia</taxon>
        <taxon>Polyangiales</taxon>
        <taxon>Polyangiaceae</taxon>
        <taxon>Sorangium</taxon>
    </lineage>
</organism>
<sequence length="264" mass="28566">MNRHLRHPAAACLAGSAALLIASVAGAQSTRSTSDWRQSDRSSIQQEERYASPQSFAFELRFGPYSPEVDEDPASGGSFEETFGDGQRFYFGMEFDWLPLRIPFVGTVGPGLGLGITSASANAFEAGSDVRAEAEETSLTIMPLHLSAVVRIDELMRRTGIPIVPYAKAGVGMGLWYSVSGPRLARQDGVRAQGITWGTHLAAGGMLALNWLDRRASSQLDESTGINHTYLFGEWMYANLDGFGSRPQMHVGTSTWIAGLALDM</sequence>
<reference evidence="3 4" key="1">
    <citation type="submission" date="2014-02" db="EMBL/GenBank/DDBJ databases">
        <title>The small core and large imbalanced accessory genome model reveals a collaborative survival strategy of Sorangium cellulosum strains in nature.</title>
        <authorList>
            <person name="Han K."/>
            <person name="Peng R."/>
            <person name="Blom J."/>
            <person name="Li Y.-Z."/>
        </authorList>
    </citation>
    <scope>NUCLEOTIDE SEQUENCE [LARGE SCALE GENOMIC DNA]</scope>
    <source>
        <strain evidence="3 4">So0008-312</strain>
    </source>
</reference>
<evidence type="ECO:0008006" key="5">
    <source>
        <dbReference type="Google" id="ProtNLM"/>
    </source>
</evidence>
<keyword evidence="2" id="KW-0732">Signal</keyword>
<evidence type="ECO:0000256" key="2">
    <source>
        <dbReference type="SAM" id="SignalP"/>
    </source>
</evidence>
<feature type="signal peptide" evidence="2">
    <location>
        <begin position="1"/>
        <end position="27"/>
    </location>
</feature>
<dbReference type="EMBL" id="JEMA01001159">
    <property type="protein sequence ID" value="KYF61713.1"/>
    <property type="molecule type" value="Genomic_DNA"/>
</dbReference>
<dbReference type="RefSeq" id="WP_061612953.1">
    <property type="nucleotide sequence ID" value="NZ_JEMA01001159.1"/>
</dbReference>
<evidence type="ECO:0000313" key="3">
    <source>
        <dbReference type="EMBL" id="KYF61713.1"/>
    </source>
</evidence>
<evidence type="ECO:0000256" key="1">
    <source>
        <dbReference type="SAM" id="MobiDB-lite"/>
    </source>
</evidence>
<protein>
    <recommendedName>
        <fullName evidence="5">Secreted protein</fullName>
    </recommendedName>
</protein>
<proteinExistence type="predicted"/>
<dbReference type="AlphaFoldDB" id="A0A150Q1M8"/>
<feature type="region of interest" description="Disordered" evidence="1">
    <location>
        <begin position="31"/>
        <end position="51"/>
    </location>
</feature>
<feature type="chain" id="PRO_5007566421" description="Secreted protein" evidence="2">
    <location>
        <begin position="28"/>
        <end position="264"/>
    </location>
</feature>
<evidence type="ECO:0000313" key="4">
    <source>
        <dbReference type="Proteomes" id="UP000075260"/>
    </source>
</evidence>
<dbReference type="NCBIfam" id="NF040596">
    <property type="entry name" value="MXAN_2562_fam"/>
    <property type="match status" value="1"/>
</dbReference>
<dbReference type="OrthoDB" id="5381597at2"/>
<feature type="compositionally biased region" description="Polar residues" evidence="1">
    <location>
        <begin position="31"/>
        <end position="45"/>
    </location>
</feature>